<name>A0AAW7ZCT7_9FIRM</name>
<proteinExistence type="predicted"/>
<dbReference type="EMBL" id="JARPTC010000009">
    <property type="protein sequence ID" value="MDO7786974.1"/>
    <property type="molecule type" value="Genomic_DNA"/>
</dbReference>
<gene>
    <name evidence="1" type="ORF">P6N53_07025</name>
</gene>
<protein>
    <submittedName>
        <fullName evidence="1">Uncharacterized protein</fullName>
    </submittedName>
</protein>
<evidence type="ECO:0000313" key="2">
    <source>
        <dbReference type="Proteomes" id="UP001172911"/>
    </source>
</evidence>
<sequence>MKKVLFPLLGAAYLGISFIGQRLYRLLYDEETKDGNIHIEICRPWERRQGYHPHHNSF</sequence>
<reference evidence="1" key="2">
    <citation type="submission" date="2023-03" db="EMBL/GenBank/DDBJ databases">
        <authorList>
            <person name="Zhang Z."/>
        </authorList>
    </citation>
    <scope>NUCLEOTIDE SEQUENCE</scope>
    <source>
        <strain evidence="1">DSA</strain>
    </source>
</reference>
<organism evidence="1 2">
    <name type="scientific">Desulforamulus aquiferis</name>
    <dbReference type="NCBI Taxonomy" id="1397668"/>
    <lineage>
        <taxon>Bacteria</taxon>
        <taxon>Bacillati</taxon>
        <taxon>Bacillota</taxon>
        <taxon>Clostridia</taxon>
        <taxon>Eubacteriales</taxon>
        <taxon>Peptococcaceae</taxon>
        <taxon>Desulforamulus</taxon>
    </lineage>
</organism>
<comment type="caution">
    <text evidence="1">The sequence shown here is derived from an EMBL/GenBank/DDBJ whole genome shotgun (WGS) entry which is preliminary data.</text>
</comment>
<accession>A0AAW7ZCT7</accession>
<evidence type="ECO:0000313" key="1">
    <source>
        <dbReference type="EMBL" id="MDO7786974.1"/>
    </source>
</evidence>
<dbReference type="Proteomes" id="UP001172911">
    <property type="component" value="Unassembled WGS sequence"/>
</dbReference>
<keyword evidence="2" id="KW-1185">Reference proteome</keyword>
<dbReference type="AlphaFoldDB" id="A0AAW7ZCT7"/>
<reference evidence="1" key="1">
    <citation type="journal article" date="2023" name="J. Hazard. Mater.">
        <title>Anaerobic biodegradation of pyrene and benzo[a]pyrene by a new sulfate-reducing Desulforamulus aquiferis strain DSA.</title>
        <authorList>
            <person name="Zhang Z."/>
            <person name="Sun J."/>
            <person name="Gong X."/>
            <person name="Wang C."/>
            <person name="Wang H."/>
        </authorList>
    </citation>
    <scope>NUCLEOTIDE SEQUENCE</scope>
    <source>
        <strain evidence="1">DSA</strain>
    </source>
</reference>
<dbReference type="RefSeq" id="WP_304542086.1">
    <property type="nucleotide sequence ID" value="NZ_JARPTC010000009.1"/>
</dbReference>